<evidence type="ECO:0000313" key="2">
    <source>
        <dbReference type="Proteomes" id="UP000287101"/>
    </source>
</evidence>
<comment type="caution">
    <text evidence="1">The sequence shown here is derived from an EMBL/GenBank/DDBJ whole genome shotgun (WGS) entry which is preliminary data.</text>
</comment>
<dbReference type="RefSeq" id="WP_126831730.1">
    <property type="nucleotide sequence ID" value="NZ_CBCRYB010000001.1"/>
</dbReference>
<reference evidence="1 2" key="1">
    <citation type="submission" date="2017-05" db="EMBL/GenBank/DDBJ databases">
        <title>Vagococcus spp. assemblies.</title>
        <authorList>
            <person name="Gulvik C.A."/>
        </authorList>
    </citation>
    <scope>NUCLEOTIDE SEQUENCE [LARGE SCALE GENOMIC DNA]</scope>
    <source>
        <strain evidence="1 2">CCUG 41755</strain>
    </source>
</reference>
<evidence type="ECO:0000313" key="1">
    <source>
        <dbReference type="EMBL" id="RSU03520.1"/>
    </source>
</evidence>
<dbReference type="OrthoDB" id="2339540at2"/>
<keyword evidence="2" id="KW-1185">Reference proteome</keyword>
<organism evidence="1 2">
    <name type="scientific">Vagococcus fessus</name>
    <dbReference type="NCBI Taxonomy" id="120370"/>
    <lineage>
        <taxon>Bacteria</taxon>
        <taxon>Bacillati</taxon>
        <taxon>Bacillota</taxon>
        <taxon>Bacilli</taxon>
        <taxon>Lactobacillales</taxon>
        <taxon>Enterococcaceae</taxon>
        <taxon>Vagococcus</taxon>
    </lineage>
</organism>
<name>A0A430A8R3_9ENTE</name>
<protein>
    <submittedName>
        <fullName evidence="1">Uncharacterized protein</fullName>
    </submittedName>
</protein>
<dbReference type="AlphaFoldDB" id="A0A430A8R3"/>
<sequence length="188" mass="21742">MKFWTVQPKEVLDIIMKEDSYIADFKKSTYLQELPELMDLYSLFLESFNAHNSTNLPGLVFAFAQSNDSNLFEIPDIESFQQLMVEKEPAVGGFWNAITKKGACILELEYNVDEFNPIFIDFNDFQFLMPPITVPLPPYTEPDIARLVEHVHNGTVETSIFPSYVMQAHLPFIRKENIICGYKMFPLK</sequence>
<accession>A0A430A8R3</accession>
<dbReference type="EMBL" id="NGJY01000002">
    <property type="protein sequence ID" value="RSU03520.1"/>
    <property type="molecule type" value="Genomic_DNA"/>
</dbReference>
<gene>
    <name evidence="1" type="ORF">CBF31_07350</name>
</gene>
<dbReference type="Proteomes" id="UP000287101">
    <property type="component" value="Unassembled WGS sequence"/>
</dbReference>
<proteinExistence type="predicted"/>